<proteinExistence type="predicted"/>
<dbReference type="Proteomes" id="UP000001449">
    <property type="component" value="Chromosome 5"/>
</dbReference>
<dbReference type="InParanoid" id="B8C2J0"/>
<accession>B8C2J0</accession>
<feature type="coiled-coil region" evidence="1">
    <location>
        <begin position="95"/>
        <end position="186"/>
    </location>
</feature>
<protein>
    <recommendedName>
        <fullName evidence="3">PPIase cyclophilin-type domain-containing protein</fullName>
    </recommendedName>
</protein>
<dbReference type="InterPro" id="IPR029000">
    <property type="entry name" value="Cyclophilin-like_dom_sf"/>
</dbReference>
<reference evidence="4 5" key="2">
    <citation type="journal article" date="2008" name="Nature">
        <title>The Phaeodactylum genome reveals the evolutionary history of diatom genomes.</title>
        <authorList>
            <person name="Bowler C."/>
            <person name="Allen A.E."/>
            <person name="Badger J.H."/>
            <person name="Grimwood J."/>
            <person name="Jabbari K."/>
            <person name="Kuo A."/>
            <person name="Maheswari U."/>
            <person name="Martens C."/>
            <person name="Maumus F."/>
            <person name="Otillar R.P."/>
            <person name="Rayko E."/>
            <person name="Salamov A."/>
            <person name="Vandepoele K."/>
            <person name="Beszteri B."/>
            <person name="Gruber A."/>
            <person name="Heijde M."/>
            <person name="Katinka M."/>
            <person name="Mock T."/>
            <person name="Valentin K."/>
            <person name="Verret F."/>
            <person name="Berges J.A."/>
            <person name="Brownlee C."/>
            <person name="Cadoret J.P."/>
            <person name="Chiovitti A."/>
            <person name="Choi C.J."/>
            <person name="Coesel S."/>
            <person name="De Martino A."/>
            <person name="Detter J.C."/>
            <person name="Durkin C."/>
            <person name="Falciatore A."/>
            <person name="Fournet J."/>
            <person name="Haruta M."/>
            <person name="Huysman M.J."/>
            <person name="Jenkins B.D."/>
            <person name="Jiroutova K."/>
            <person name="Jorgensen R.E."/>
            <person name="Joubert Y."/>
            <person name="Kaplan A."/>
            <person name="Kroger N."/>
            <person name="Kroth P.G."/>
            <person name="La Roche J."/>
            <person name="Lindquist E."/>
            <person name="Lommer M."/>
            <person name="Martin-Jezequel V."/>
            <person name="Lopez P.J."/>
            <person name="Lucas S."/>
            <person name="Mangogna M."/>
            <person name="McGinnis K."/>
            <person name="Medlin L.K."/>
            <person name="Montsant A."/>
            <person name="Oudot-Le Secq M.P."/>
            <person name="Napoli C."/>
            <person name="Obornik M."/>
            <person name="Parker M.S."/>
            <person name="Petit J.L."/>
            <person name="Porcel B.M."/>
            <person name="Poulsen N."/>
            <person name="Robison M."/>
            <person name="Rychlewski L."/>
            <person name="Rynearson T.A."/>
            <person name="Schmutz J."/>
            <person name="Shapiro H."/>
            <person name="Siaut M."/>
            <person name="Stanley M."/>
            <person name="Sussman M.R."/>
            <person name="Taylor A.R."/>
            <person name="Vardi A."/>
            <person name="von Dassow P."/>
            <person name="Vyverman W."/>
            <person name="Willis A."/>
            <person name="Wyrwicz L.S."/>
            <person name="Rokhsar D.S."/>
            <person name="Weissenbach J."/>
            <person name="Armbrust E.V."/>
            <person name="Green B.R."/>
            <person name="Van de Peer Y."/>
            <person name="Grigoriev I.V."/>
        </authorList>
    </citation>
    <scope>NUCLEOTIDE SEQUENCE [LARGE SCALE GENOMIC DNA]</scope>
    <source>
        <strain evidence="4 5">CCMP1335</strain>
    </source>
</reference>
<dbReference type="eggNOG" id="ENOG502R0UB">
    <property type="taxonomic scope" value="Eukaryota"/>
</dbReference>
<feature type="transmembrane region" description="Helical" evidence="2">
    <location>
        <begin position="21"/>
        <end position="43"/>
    </location>
</feature>
<keyword evidence="2" id="KW-0812">Transmembrane</keyword>
<reference evidence="4 5" key="1">
    <citation type="journal article" date="2004" name="Science">
        <title>The genome of the diatom Thalassiosira pseudonana: ecology, evolution, and metabolism.</title>
        <authorList>
            <person name="Armbrust E.V."/>
            <person name="Berges J.A."/>
            <person name="Bowler C."/>
            <person name="Green B.R."/>
            <person name="Martinez D."/>
            <person name="Putnam N.H."/>
            <person name="Zhou S."/>
            <person name="Allen A.E."/>
            <person name="Apt K.E."/>
            <person name="Bechner M."/>
            <person name="Brzezinski M.A."/>
            <person name="Chaal B.K."/>
            <person name="Chiovitti A."/>
            <person name="Davis A.K."/>
            <person name="Demarest M.S."/>
            <person name="Detter J.C."/>
            <person name="Glavina T."/>
            <person name="Goodstein D."/>
            <person name="Hadi M.Z."/>
            <person name="Hellsten U."/>
            <person name="Hildebrand M."/>
            <person name="Jenkins B.D."/>
            <person name="Jurka J."/>
            <person name="Kapitonov V.V."/>
            <person name="Kroger N."/>
            <person name="Lau W.W."/>
            <person name="Lane T.W."/>
            <person name="Larimer F.W."/>
            <person name="Lippmeier J.C."/>
            <person name="Lucas S."/>
            <person name="Medina M."/>
            <person name="Montsant A."/>
            <person name="Obornik M."/>
            <person name="Parker M.S."/>
            <person name="Palenik B."/>
            <person name="Pazour G.J."/>
            <person name="Richardson P.M."/>
            <person name="Rynearson T.A."/>
            <person name="Saito M.A."/>
            <person name="Schwartz D.C."/>
            <person name="Thamatrakoln K."/>
            <person name="Valentin K."/>
            <person name="Vardi A."/>
            <person name="Wilkerson F.P."/>
            <person name="Rokhsar D.S."/>
        </authorList>
    </citation>
    <scope>NUCLEOTIDE SEQUENCE [LARGE SCALE GENOMIC DNA]</scope>
    <source>
        <strain evidence="4 5">CCMP1335</strain>
    </source>
</reference>
<dbReference type="Gene3D" id="2.40.100.10">
    <property type="entry name" value="Cyclophilin-like"/>
    <property type="match status" value="1"/>
</dbReference>
<sequence length="489" mass="55479">MTAVIGPSEGDMSIMKGIPMIVKALLALIVGVLIGGFVVTSLLEAEYQQIVTQLRSDHRISLSQLKNEYITCQSDLANEKKINDERLMGELDELAHSWEEDMSKLKAAAERNEQEYKQRVERHLKETNEAYVAANDGLVKASALLQSKQRELAQTNNRLEMSIRELENLEKARAVTERQLQAVRNELGEVGDELDRRDLERIECDENHRNLLQCQQSLEKAIGDSDNSSFEQDRVQSAQQLAIVSAQKDKLISEVEELREHEARLQEFVVEAKTVAGDYERDRDLWREKAEIIMQKIKDRSQKEVLSEYGEGPHRVELSLRFSTSPTFRTLLLELAPLDFVPHTIHTFLKMIDNQAFKDGTFVLARDHIIVGGPIDAHDPENNQRLEERMLRDGYFPNGALLFNEYNDAYPHTEYTIGFNAVGGPIFYINLLDNTDAHGSVDGEREGEPCFARVVGGFDVVQRIAEIPRLEDDSLESAVYIVGSRVLKA</sequence>
<keyword evidence="5" id="KW-1185">Reference proteome</keyword>
<dbReference type="PaxDb" id="35128-Thaps22677"/>
<dbReference type="EMBL" id="CM000642">
    <property type="protein sequence ID" value="EED91957.1"/>
    <property type="molecule type" value="Genomic_DNA"/>
</dbReference>
<dbReference type="Pfam" id="PF00160">
    <property type="entry name" value="Pro_isomerase"/>
    <property type="match status" value="1"/>
</dbReference>
<evidence type="ECO:0000259" key="3">
    <source>
        <dbReference type="Pfam" id="PF00160"/>
    </source>
</evidence>
<name>B8C2J0_THAPS</name>
<dbReference type="KEGG" id="tps:THAPSDRAFT_22677"/>
<keyword evidence="2" id="KW-0472">Membrane</keyword>
<dbReference type="RefSeq" id="XP_002290205.1">
    <property type="nucleotide sequence ID" value="XM_002290169.1"/>
</dbReference>
<keyword evidence="1" id="KW-0175">Coiled coil</keyword>
<gene>
    <name evidence="4" type="ORF">THAPSDRAFT_22677</name>
</gene>
<dbReference type="OMA" id="NEHATAI"/>
<dbReference type="InterPro" id="IPR002130">
    <property type="entry name" value="Cyclophilin-type_PPIase_dom"/>
</dbReference>
<feature type="domain" description="PPIase cyclophilin-type" evidence="3">
    <location>
        <begin position="339"/>
        <end position="483"/>
    </location>
</feature>
<evidence type="ECO:0000313" key="4">
    <source>
        <dbReference type="EMBL" id="EED91957.1"/>
    </source>
</evidence>
<organism evidence="4 5">
    <name type="scientific">Thalassiosira pseudonana</name>
    <name type="common">Marine diatom</name>
    <name type="synonym">Cyclotella nana</name>
    <dbReference type="NCBI Taxonomy" id="35128"/>
    <lineage>
        <taxon>Eukaryota</taxon>
        <taxon>Sar</taxon>
        <taxon>Stramenopiles</taxon>
        <taxon>Ochrophyta</taxon>
        <taxon>Bacillariophyta</taxon>
        <taxon>Coscinodiscophyceae</taxon>
        <taxon>Thalassiosirophycidae</taxon>
        <taxon>Thalassiosirales</taxon>
        <taxon>Thalassiosiraceae</taxon>
        <taxon>Thalassiosira</taxon>
    </lineage>
</organism>
<evidence type="ECO:0000256" key="2">
    <source>
        <dbReference type="SAM" id="Phobius"/>
    </source>
</evidence>
<dbReference type="HOGENOM" id="CLU_558406_0_0_1"/>
<dbReference type="AlphaFoldDB" id="B8C2J0"/>
<dbReference type="SUPFAM" id="SSF50891">
    <property type="entry name" value="Cyclophilin-like"/>
    <property type="match status" value="1"/>
</dbReference>
<dbReference type="GeneID" id="7449600"/>
<dbReference type="GO" id="GO:0003755">
    <property type="term" value="F:peptidyl-prolyl cis-trans isomerase activity"/>
    <property type="evidence" value="ECO:0007669"/>
    <property type="project" value="InterPro"/>
</dbReference>
<evidence type="ECO:0000313" key="5">
    <source>
        <dbReference type="Proteomes" id="UP000001449"/>
    </source>
</evidence>
<evidence type="ECO:0000256" key="1">
    <source>
        <dbReference type="SAM" id="Coils"/>
    </source>
</evidence>
<keyword evidence="2" id="KW-1133">Transmembrane helix</keyword>